<sequence>MGKLEPCHY</sequence>
<dbReference type="EnsemblPlants" id="ORUFI03G15500.1">
    <property type="protein sequence ID" value="ORUFI03G15500.1"/>
    <property type="gene ID" value="ORUFI03G15500"/>
</dbReference>
<protein>
    <submittedName>
        <fullName evidence="1">Uncharacterized protein</fullName>
    </submittedName>
</protein>
<proteinExistence type="predicted"/>
<dbReference type="Proteomes" id="UP000008022">
    <property type="component" value="Unassembled WGS sequence"/>
</dbReference>
<accession>A0A0G2KBR1</accession>
<evidence type="ECO:0000313" key="2">
    <source>
        <dbReference type="Proteomes" id="UP000008022"/>
    </source>
</evidence>
<organism evidence="1 2">
    <name type="scientific">Oryza rufipogon</name>
    <name type="common">Brownbeard rice</name>
    <name type="synonym">Asian wild rice</name>
    <dbReference type="NCBI Taxonomy" id="4529"/>
    <lineage>
        <taxon>Eukaryota</taxon>
        <taxon>Viridiplantae</taxon>
        <taxon>Streptophyta</taxon>
        <taxon>Embryophyta</taxon>
        <taxon>Tracheophyta</taxon>
        <taxon>Spermatophyta</taxon>
        <taxon>Magnoliopsida</taxon>
        <taxon>Liliopsida</taxon>
        <taxon>Poales</taxon>
        <taxon>Poaceae</taxon>
        <taxon>BOP clade</taxon>
        <taxon>Oryzoideae</taxon>
        <taxon>Oryzeae</taxon>
        <taxon>Oryzinae</taxon>
        <taxon>Oryza</taxon>
    </lineage>
</organism>
<keyword evidence="2" id="KW-1185">Reference proteome</keyword>
<dbReference type="Gramene" id="ORUFI03G15500.1">
    <property type="protein sequence ID" value="ORUFI03G15500.1"/>
    <property type="gene ID" value="ORUFI03G15500"/>
</dbReference>
<reference evidence="1" key="2">
    <citation type="submission" date="2015-06" db="UniProtKB">
        <authorList>
            <consortium name="EnsemblPlants"/>
        </authorList>
    </citation>
    <scope>IDENTIFICATION</scope>
</reference>
<reference evidence="2" key="1">
    <citation type="submission" date="2013-06" db="EMBL/GenBank/DDBJ databases">
        <authorList>
            <person name="Zhao Q."/>
        </authorList>
    </citation>
    <scope>NUCLEOTIDE SEQUENCE</scope>
    <source>
        <strain evidence="2">cv. W1943</strain>
    </source>
</reference>
<name>A0A0G2KBR1_ORYRU</name>
<evidence type="ECO:0000313" key="1">
    <source>
        <dbReference type="EnsemblPlants" id="ORUFI03G15500.1"/>
    </source>
</evidence>